<organism evidence="2">
    <name type="scientific">mine drainage metagenome</name>
    <dbReference type="NCBI Taxonomy" id="410659"/>
    <lineage>
        <taxon>unclassified sequences</taxon>
        <taxon>metagenomes</taxon>
        <taxon>ecological metagenomes</taxon>
    </lineage>
</organism>
<feature type="non-terminal residue" evidence="2">
    <location>
        <position position="1"/>
    </location>
</feature>
<reference evidence="2" key="2">
    <citation type="journal article" date="2014" name="ISME J.">
        <title>Microbial stratification in low pH oxic and suboxic macroscopic growths along an acid mine drainage.</title>
        <authorList>
            <person name="Mendez-Garcia C."/>
            <person name="Mesa V."/>
            <person name="Sprenger R.R."/>
            <person name="Richter M."/>
            <person name="Diez M.S."/>
            <person name="Solano J."/>
            <person name="Bargiela R."/>
            <person name="Golyshina O.V."/>
            <person name="Manteca A."/>
            <person name="Ramos J.L."/>
            <person name="Gallego J.R."/>
            <person name="Llorente I."/>
            <person name="Martins Dos Santos V.A."/>
            <person name="Jensen O.N."/>
            <person name="Pelaez A.I."/>
            <person name="Sanchez J."/>
            <person name="Ferrer M."/>
        </authorList>
    </citation>
    <scope>NUCLEOTIDE SEQUENCE</scope>
</reference>
<name>T1AUM1_9ZZZZ</name>
<dbReference type="PANTHER" id="PTHR33055:SF15">
    <property type="entry name" value="TRANSPOSASE-RELATED"/>
    <property type="match status" value="1"/>
</dbReference>
<dbReference type="GO" id="GO:0004803">
    <property type="term" value="F:transposase activity"/>
    <property type="evidence" value="ECO:0007669"/>
    <property type="project" value="InterPro"/>
</dbReference>
<feature type="non-terminal residue" evidence="2">
    <location>
        <position position="179"/>
    </location>
</feature>
<gene>
    <name evidence="2" type="ORF">B1B_12926</name>
</gene>
<evidence type="ECO:0000313" key="2">
    <source>
        <dbReference type="EMBL" id="EQD45740.1"/>
    </source>
</evidence>
<comment type="caution">
    <text evidence="2">The sequence shown here is derived from an EMBL/GenBank/DDBJ whole genome shotgun (WGS) entry which is preliminary data.</text>
</comment>
<protein>
    <submittedName>
        <fullName evidence="2">Transposase IS116/IS110/IS902 family protein</fullName>
    </submittedName>
</protein>
<proteinExistence type="predicted"/>
<feature type="domain" description="Transposase IS110-like N-terminal" evidence="1">
    <location>
        <begin position="3"/>
        <end position="86"/>
    </location>
</feature>
<dbReference type="GO" id="GO:0006313">
    <property type="term" value="P:DNA transposition"/>
    <property type="evidence" value="ECO:0007669"/>
    <property type="project" value="InterPro"/>
</dbReference>
<dbReference type="PANTHER" id="PTHR33055">
    <property type="entry name" value="TRANSPOSASE FOR INSERTION SEQUENCE ELEMENT IS1111A"/>
    <property type="match status" value="1"/>
</dbReference>
<dbReference type="EMBL" id="AUZY01008495">
    <property type="protein sequence ID" value="EQD45740.1"/>
    <property type="molecule type" value="Genomic_DNA"/>
</dbReference>
<dbReference type="InterPro" id="IPR047650">
    <property type="entry name" value="Transpos_IS110"/>
</dbReference>
<reference evidence="2" key="1">
    <citation type="submission" date="2013-08" db="EMBL/GenBank/DDBJ databases">
        <authorList>
            <person name="Mendez C."/>
            <person name="Richter M."/>
            <person name="Ferrer M."/>
            <person name="Sanchez J."/>
        </authorList>
    </citation>
    <scope>NUCLEOTIDE SEQUENCE</scope>
</reference>
<dbReference type="InterPro" id="IPR002525">
    <property type="entry name" value="Transp_IS110-like_N"/>
</dbReference>
<dbReference type="GO" id="GO:0003677">
    <property type="term" value="F:DNA binding"/>
    <property type="evidence" value="ECO:0007669"/>
    <property type="project" value="InterPro"/>
</dbReference>
<evidence type="ECO:0000259" key="1">
    <source>
        <dbReference type="Pfam" id="PF01548"/>
    </source>
</evidence>
<accession>T1AUM1</accession>
<sequence>PYYYLLEDTGFEIILVNPRHVKSLPGRKSDVSDAAWLADLGAHGLVRGSFVPPEPIRELRDLTRTRTTMVRERSREIQRLEKLLEDAGIKLSSVATDITGVSGRAMLEALIAGQNDPAVLADLAKSRLRSKIPELTEALVGRFSEHHAFLARIHLDAIDNHTKAIQEITARIETVIEPF</sequence>
<dbReference type="Pfam" id="PF01548">
    <property type="entry name" value="DEDD_Tnp_IS110"/>
    <property type="match status" value="1"/>
</dbReference>
<dbReference type="AlphaFoldDB" id="T1AUM1"/>